<evidence type="ECO:0000256" key="1">
    <source>
        <dbReference type="SAM" id="Coils"/>
    </source>
</evidence>
<dbReference type="EMBL" id="CYKH01000227">
    <property type="protein sequence ID" value="CUF01798.1"/>
    <property type="molecule type" value="Genomic_DNA"/>
</dbReference>
<sequence>LSHEEASAAMEEKLHKIKRELKQQAAEHISVLSSVEAASADIKRASHHATAALQTRLDHAEREVVEANERESHLKRELAETHETISDINMSFEMKLQIERRSCAKQINELKEVVAREKNDAELAKEELERALKACRSLSNEKELHQTEAEDLQIQLHHATDKLNSTLQELDSLRQQMKPLAAKAEERDELERQRDNVELAHANLTSDAQQLARDKRHLEYEVSALREQCAEAREINAILRQAVEDEKEAVLRKDTEISRCKKSYDALCASNAQQQHELANLQDQHRIVVTNLHAYELAQRDKDASRRWQPPTPSRVDPMVQKSTRIVSETAVIDQWVKTATSSRSPSSVSRVPSLQRNQPIDLQQYQKSS</sequence>
<feature type="coiled-coil region" evidence="1">
    <location>
        <begin position="107"/>
        <end position="284"/>
    </location>
</feature>
<feature type="compositionally biased region" description="Low complexity" evidence="2">
    <location>
        <begin position="342"/>
        <end position="354"/>
    </location>
</feature>
<keyword evidence="4" id="KW-1185">Reference proteome</keyword>
<gene>
    <name evidence="3" type="ORF">BSAL_58245</name>
</gene>
<protein>
    <submittedName>
        <fullName evidence="3">Uncharacterized protein</fullName>
    </submittedName>
</protein>
<evidence type="ECO:0000256" key="2">
    <source>
        <dbReference type="SAM" id="MobiDB-lite"/>
    </source>
</evidence>
<proteinExistence type="predicted"/>
<feature type="region of interest" description="Disordered" evidence="2">
    <location>
        <begin position="339"/>
        <end position="370"/>
    </location>
</feature>
<evidence type="ECO:0000313" key="3">
    <source>
        <dbReference type="EMBL" id="CUF01798.1"/>
    </source>
</evidence>
<feature type="region of interest" description="Disordered" evidence="2">
    <location>
        <begin position="299"/>
        <end position="318"/>
    </location>
</feature>
<dbReference type="Proteomes" id="UP000051952">
    <property type="component" value="Unassembled WGS sequence"/>
</dbReference>
<name>A0A0S4IV01_BODSA</name>
<keyword evidence="1" id="KW-0175">Coiled coil</keyword>
<feature type="compositionally biased region" description="Polar residues" evidence="2">
    <location>
        <begin position="355"/>
        <end position="370"/>
    </location>
</feature>
<dbReference type="AlphaFoldDB" id="A0A0S4IV01"/>
<dbReference type="VEuPathDB" id="TriTrypDB:BSAL_58245"/>
<accession>A0A0S4IV01</accession>
<feature type="non-terminal residue" evidence="3">
    <location>
        <position position="1"/>
    </location>
</feature>
<feature type="coiled-coil region" evidence="1">
    <location>
        <begin position="7"/>
        <end position="77"/>
    </location>
</feature>
<evidence type="ECO:0000313" key="4">
    <source>
        <dbReference type="Proteomes" id="UP000051952"/>
    </source>
</evidence>
<organism evidence="3 4">
    <name type="scientific">Bodo saltans</name>
    <name type="common">Flagellated protozoan</name>
    <dbReference type="NCBI Taxonomy" id="75058"/>
    <lineage>
        <taxon>Eukaryota</taxon>
        <taxon>Discoba</taxon>
        <taxon>Euglenozoa</taxon>
        <taxon>Kinetoplastea</taxon>
        <taxon>Metakinetoplastina</taxon>
        <taxon>Eubodonida</taxon>
        <taxon>Bodonidae</taxon>
        <taxon>Bodo</taxon>
    </lineage>
</organism>
<reference evidence="4" key="1">
    <citation type="submission" date="2015-09" db="EMBL/GenBank/DDBJ databases">
        <authorList>
            <consortium name="Pathogen Informatics"/>
        </authorList>
    </citation>
    <scope>NUCLEOTIDE SEQUENCE [LARGE SCALE GENOMIC DNA]</scope>
    <source>
        <strain evidence="4">Lake Konstanz</strain>
    </source>
</reference>